<dbReference type="EMBL" id="JACAZI010000019">
    <property type="protein sequence ID" value="KAF7340442.1"/>
    <property type="molecule type" value="Genomic_DNA"/>
</dbReference>
<dbReference type="Pfam" id="PF12796">
    <property type="entry name" value="Ank_2"/>
    <property type="match status" value="7"/>
</dbReference>
<feature type="compositionally biased region" description="Basic and acidic residues" evidence="4">
    <location>
        <begin position="16"/>
        <end position="28"/>
    </location>
</feature>
<protein>
    <submittedName>
        <fullName evidence="6">Ankyrin repeat domain-containing protein 50</fullName>
    </submittedName>
</protein>
<dbReference type="OrthoDB" id="194358at2759"/>
<dbReference type="InterPro" id="IPR051165">
    <property type="entry name" value="Multifunctional_ANK_Repeat"/>
</dbReference>
<evidence type="ECO:0000256" key="1">
    <source>
        <dbReference type="ARBA" id="ARBA00022737"/>
    </source>
</evidence>
<name>A0A8H6XG51_9AGAR</name>
<dbReference type="InterPro" id="IPR056884">
    <property type="entry name" value="NPHP3-like_N"/>
</dbReference>
<feature type="repeat" description="ANK" evidence="3">
    <location>
        <begin position="942"/>
        <end position="974"/>
    </location>
</feature>
<dbReference type="InterPro" id="IPR002110">
    <property type="entry name" value="Ankyrin_rpt"/>
</dbReference>
<dbReference type="SUPFAM" id="SSF48403">
    <property type="entry name" value="Ankyrin repeat"/>
    <property type="match status" value="2"/>
</dbReference>
<feature type="repeat" description="ANK" evidence="3">
    <location>
        <begin position="861"/>
        <end position="889"/>
    </location>
</feature>
<dbReference type="InterPro" id="IPR027417">
    <property type="entry name" value="P-loop_NTPase"/>
</dbReference>
<reference evidence="6" key="1">
    <citation type="submission" date="2020-05" db="EMBL/GenBank/DDBJ databases">
        <title>Mycena genomes resolve the evolution of fungal bioluminescence.</title>
        <authorList>
            <person name="Tsai I.J."/>
        </authorList>
    </citation>
    <scope>NUCLEOTIDE SEQUENCE</scope>
    <source>
        <strain evidence="6">CCC161011</strain>
    </source>
</reference>
<dbReference type="PRINTS" id="PR01415">
    <property type="entry name" value="ANKYRIN"/>
</dbReference>
<dbReference type="SUPFAM" id="SSF52540">
    <property type="entry name" value="P-loop containing nucleoside triphosphate hydrolases"/>
    <property type="match status" value="1"/>
</dbReference>
<evidence type="ECO:0000256" key="4">
    <source>
        <dbReference type="SAM" id="MobiDB-lite"/>
    </source>
</evidence>
<feature type="repeat" description="ANK" evidence="3">
    <location>
        <begin position="663"/>
        <end position="695"/>
    </location>
</feature>
<dbReference type="SMART" id="SM00248">
    <property type="entry name" value="ANK"/>
    <property type="match status" value="20"/>
</dbReference>
<dbReference type="Pfam" id="PF00023">
    <property type="entry name" value="Ank"/>
    <property type="match status" value="1"/>
</dbReference>
<feature type="repeat" description="ANK" evidence="3">
    <location>
        <begin position="1185"/>
        <end position="1217"/>
    </location>
</feature>
<feature type="repeat" description="ANK" evidence="3">
    <location>
        <begin position="1138"/>
        <end position="1170"/>
    </location>
</feature>
<accession>A0A8H6XG51</accession>
<feature type="repeat" description="ANK" evidence="3">
    <location>
        <begin position="1105"/>
        <end position="1137"/>
    </location>
</feature>
<proteinExistence type="predicted"/>
<dbReference type="Proteomes" id="UP000620124">
    <property type="component" value="Unassembled WGS sequence"/>
</dbReference>
<dbReference type="Gene3D" id="1.25.40.20">
    <property type="entry name" value="Ankyrin repeat-containing domain"/>
    <property type="match status" value="5"/>
</dbReference>
<dbReference type="PROSITE" id="PS50297">
    <property type="entry name" value="ANK_REP_REGION"/>
    <property type="match status" value="12"/>
</dbReference>
<evidence type="ECO:0000256" key="3">
    <source>
        <dbReference type="PROSITE-ProRule" id="PRU00023"/>
    </source>
</evidence>
<dbReference type="PANTHER" id="PTHR24123">
    <property type="entry name" value="ANKYRIN REPEAT-CONTAINING"/>
    <property type="match status" value="1"/>
</dbReference>
<feature type="compositionally biased region" description="Gly residues" evidence="4">
    <location>
        <begin position="43"/>
        <end position="65"/>
    </location>
</feature>
<sequence length="1282" mass="140378">MMDERSTFAKSSTPEKWTDSPDPKDLSHNELTGNVVMNVSMTGGMGGHGGTGTEGGTGGPGGQGRGAQIAETLMAQSIVINQNLTELEGKLETWLHAPDPKENHSRSCSVQNRSPCSWLFEDTQFISWQNNFGEPLWIEGPSGTGKTIISSMIIQQLFNNRALQNDSMAIAYFYFDFTNLAKQSVDNALRRLVLQLSRQSPAPYKTLKQQYDRCNSLTIPNYPELLVILQKHLAMFDCTYLILDALDEAEDHDHVSDFVETICAWSNTQLHILITSQIRPVFEKRFTLLKNLSRITIHKDTPSADIRLYISSELALRREFQGWKSKWAEITDSIMEKSAGMFRLAACLLQQIKMCARPGDLKKALAALPDNLHDIYAESLRSVPEEYLDDIKRLLQWLAFSEWPLTLAELEDTIAFDFSNPDHYIFDPHECPIRGFFLQWLSLLISVTNSQNNVVLDADGVYLGHVTVILAHSSVQDYLQKPHPSCCTSCPVQVIEEEAHQLMAQTCLCYMLYFVDHPLNKKTLREYPLAMYAGKNWTFHLLHCHDQATLSTLAKHLLENGSRQYAALNFLDWQGRVPERRKPMDPPLYLCVRCGYFEGVKILLDMGANANAMGSLYDHDFFLAWMTSESRVMSALQVASAGGNLEIVQLLLNKGADINTGGKKGTALQLASENGHLKVVEYLLCQGADVNVNGPNGTALRLASKYGHIEIVKSLLDGGADVNVHGKCGTALQGASEAGNFELVCLLLTKGAAVNAESESGTALHSAAKHPKIFHLLLDKGANINAVGQEYDSVLTCTSANGDVELVHVLLNRGADVNATCGDRGIMTALQAASKKGDFQIVHLLLESSAHVNADGCYGPALRVASENGHLKIVCLLIDRGANVNADHALWGSALQTASRHGHIEIVRFLLEKCADVNTTVTALGTASAGGQNGMDLHHNKDSRAALCEAVSSGHIDIVHLLLEKDANVNTMDQYSTALISALSLDCLDIAHLLLEKGADVNLTNVGQCSALQVALNYGHLNIARILLEKGANVNGEPGSYDTPLVIALRKHQIEIVHTLLEKGADIHEGDGIHLTALQAAAQWGQHVIVCLLLDKGVHINVVSKSGTALKLAAENGHTEIVEVLLEMGADVDARIHGAFTAFQVASRKGHLKIVKLLLEKGADVNAKFERSFKNEEYFILGELMDGTALHLASQEGHIEVVKFLIEQGADISTQNEDGNTALHQASQEGHIEIVKWLLEHGANINARSKYGTALDLALSKNFFEIVDLLLEHGAIPAEVVE</sequence>
<feature type="repeat" description="ANK" evidence="3">
    <location>
        <begin position="1007"/>
        <end position="1039"/>
    </location>
</feature>
<feature type="repeat" description="ANK" evidence="3">
    <location>
        <begin position="727"/>
        <end position="759"/>
    </location>
</feature>
<keyword evidence="7" id="KW-1185">Reference proteome</keyword>
<feature type="repeat" description="ANK" evidence="3">
    <location>
        <begin position="893"/>
        <end position="922"/>
    </location>
</feature>
<dbReference type="Pfam" id="PF24883">
    <property type="entry name" value="NPHP3_N"/>
    <property type="match status" value="1"/>
</dbReference>
<gene>
    <name evidence="6" type="ORF">MVEN_01964400</name>
</gene>
<evidence type="ECO:0000313" key="6">
    <source>
        <dbReference type="EMBL" id="KAF7340442.1"/>
    </source>
</evidence>
<feature type="repeat" description="ANK" evidence="3">
    <location>
        <begin position="695"/>
        <end position="727"/>
    </location>
</feature>
<evidence type="ECO:0000256" key="2">
    <source>
        <dbReference type="ARBA" id="ARBA00023043"/>
    </source>
</evidence>
<evidence type="ECO:0000259" key="5">
    <source>
        <dbReference type="Pfam" id="PF24883"/>
    </source>
</evidence>
<feature type="compositionally biased region" description="Polar residues" evidence="4">
    <location>
        <begin position="29"/>
        <end position="41"/>
    </location>
</feature>
<organism evidence="6 7">
    <name type="scientific">Mycena venus</name>
    <dbReference type="NCBI Taxonomy" id="2733690"/>
    <lineage>
        <taxon>Eukaryota</taxon>
        <taxon>Fungi</taxon>
        <taxon>Dikarya</taxon>
        <taxon>Basidiomycota</taxon>
        <taxon>Agaricomycotina</taxon>
        <taxon>Agaricomycetes</taxon>
        <taxon>Agaricomycetidae</taxon>
        <taxon>Agaricales</taxon>
        <taxon>Marasmiineae</taxon>
        <taxon>Mycenaceae</taxon>
        <taxon>Mycena</taxon>
    </lineage>
</organism>
<keyword evidence="2 3" id="KW-0040">ANK repeat</keyword>
<feature type="repeat" description="ANK" evidence="3">
    <location>
        <begin position="631"/>
        <end position="663"/>
    </location>
</feature>
<evidence type="ECO:0000313" key="7">
    <source>
        <dbReference type="Proteomes" id="UP000620124"/>
    </source>
</evidence>
<feature type="repeat" description="ANK" evidence="3">
    <location>
        <begin position="974"/>
        <end position="1006"/>
    </location>
</feature>
<dbReference type="PANTHER" id="PTHR24123:SF33">
    <property type="entry name" value="PROTEIN HOS4"/>
    <property type="match status" value="1"/>
</dbReference>
<feature type="repeat" description="ANK" evidence="3">
    <location>
        <begin position="1040"/>
        <end position="1072"/>
    </location>
</feature>
<dbReference type="InterPro" id="IPR036770">
    <property type="entry name" value="Ankyrin_rpt-contain_sf"/>
</dbReference>
<feature type="region of interest" description="Disordered" evidence="4">
    <location>
        <begin position="1"/>
        <end position="66"/>
    </location>
</feature>
<comment type="caution">
    <text evidence="6">The sequence shown here is derived from an EMBL/GenBank/DDBJ whole genome shotgun (WGS) entry which is preliminary data.</text>
</comment>
<feature type="domain" description="Nephrocystin 3-like N-terminal" evidence="5">
    <location>
        <begin position="116"/>
        <end position="276"/>
    </location>
</feature>
<dbReference type="Gene3D" id="3.40.50.300">
    <property type="entry name" value="P-loop containing nucleotide triphosphate hydrolases"/>
    <property type="match status" value="1"/>
</dbReference>
<keyword evidence="1" id="KW-0677">Repeat</keyword>
<dbReference type="PROSITE" id="PS50088">
    <property type="entry name" value="ANK_REPEAT"/>
    <property type="match status" value="14"/>
</dbReference>
<feature type="repeat" description="ANK" evidence="3">
    <location>
        <begin position="1218"/>
        <end position="1250"/>
    </location>
</feature>